<protein>
    <submittedName>
        <fullName evidence="1">Uncharacterized protein</fullName>
    </submittedName>
</protein>
<dbReference type="Proteomes" id="UP000015106">
    <property type="component" value="Chromosome 3"/>
</dbReference>
<dbReference type="EnsemblPlants" id="TuG1812G0300000379.01.T01">
    <property type="protein sequence ID" value="TuG1812G0300000379.01.T01"/>
    <property type="gene ID" value="TuG1812G0300000379.01"/>
</dbReference>
<keyword evidence="2" id="KW-1185">Reference proteome</keyword>
<dbReference type="Gramene" id="TuG1812G0300000379.01.T01">
    <property type="protein sequence ID" value="TuG1812G0300000379.01.T01"/>
    <property type="gene ID" value="TuG1812G0300000379.01"/>
</dbReference>
<evidence type="ECO:0000313" key="2">
    <source>
        <dbReference type="Proteomes" id="UP000015106"/>
    </source>
</evidence>
<evidence type="ECO:0000313" key="1">
    <source>
        <dbReference type="EnsemblPlants" id="TuG1812G0300000379.01.T01"/>
    </source>
</evidence>
<sequence>MAKVQRLPQANLRSWKWTSPWQKQECIHKQAEVR</sequence>
<proteinExistence type="predicted"/>
<reference evidence="2" key="1">
    <citation type="journal article" date="2013" name="Nature">
        <title>Draft genome of the wheat A-genome progenitor Triticum urartu.</title>
        <authorList>
            <person name="Ling H.Q."/>
            <person name="Zhao S."/>
            <person name="Liu D."/>
            <person name="Wang J."/>
            <person name="Sun H."/>
            <person name="Zhang C."/>
            <person name="Fan H."/>
            <person name="Li D."/>
            <person name="Dong L."/>
            <person name="Tao Y."/>
            <person name="Gao C."/>
            <person name="Wu H."/>
            <person name="Li Y."/>
            <person name="Cui Y."/>
            <person name="Guo X."/>
            <person name="Zheng S."/>
            <person name="Wang B."/>
            <person name="Yu K."/>
            <person name="Liang Q."/>
            <person name="Yang W."/>
            <person name="Lou X."/>
            <person name="Chen J."/>
            <person name="Feng M."/>
            <person name="Jian J."/>
            <person name="Zhang X."/>
            <person name="Luo G."/>
            <person name="Jiang Y."/>
            <person name="Liu J."/>
            <person name="Wang Z."/>
            <person name="Sha Y."/>
            <person name="Zhang B."/>
            <person name="Wu H."/>
            <person name="Tang D."/>
            <person name="Shen Q."/>
            <person name="Xue P."/>
            <person name="Zou S."/>
            <person name="Wang X."/>
            <person name="Liu X."/>
            <person name="Wang F."/>
            <person name="Yang Y."/>
            <person name="An X."/>
            <person name="Dong Z."/>
            <person name="Zhang K."/>
            <person name="Zhang X."/>
            <person name="Luo M.C."/>
            <person name="Dvorak J."/>
            <person name="Tong Y."/>
            <person name="Wang J."/>
            <person name="Yang H."/>
            <person name="Li Z."/>
            <person name="Wang D."/>
            <person name="Zhang A."/>
            <person name="Wang J."/>
        </authorList>
    </citation>
    <scope>NUCLEOTIDE SEQUENCE</scope>
    <source>
        <strain evidence="2">cv. G1812</strain>
    </source>
</reference>
<reference evidence="1" key="2">
    <citation type="submission" date="2018-03" db="EMBL/GenBank/DDBJ databases">
        <title>The Triticum urartu genome reveals the dynamic nature of wheat genome evolution.</title>
        <authorList>
            <person name="Ling H."/>
            <person name="Ma B."/>
            <person name="Shi X."/>
            <person name="Liu H."/>
            <person name="Dong L."/>
            <person name="Sun H."/>
            <person name="Cao Y."/>
            <person name="Gao Q."/>
            <person name="Zheng S."/>
            <person name="Li Y."/>
            <person name="Yu Y."/>
            <person name="Du H."/>
            <person name="Qi M."/>
            <person name="Li Y."/>
            <person name="Yu H."/>
            <person name="Cui Y."/>
            <person name="Wang N."/>
            <person name="Chen C."/>
            <person name="Wu H."/>
            <person name="Zhao Y."/>
            <person name="Zhang J."/>
            <person name="Li Y."/>
            <person name="Zhou W."/>
            <person name="Zhang B."/>
            <person name="Hu W."/>
            <person name="Eijk M."/>
            <person name="Tang J."/>
            <person name="Witsenboer H."/>
            <person name="Zhao S."/>
            <person name="Li Z."/>
            <person name="Zhang A."/>
            <person name="Wang D."/>
            <person name="Liang C."/>
        </authorList>
    </citation>
    <scope>NUCLEOTIDE SEQUENCE [LARGE SCALE GENOMIC DNA]</scope>
    <source>
        <strain evidence="1">cv. G1812</strain>
    </source>
</reference>
<accession>A0A8R7PM57</accession>
<dbReference type="AlphaFoldDB" id="A0A8R7PM57"/>
<reference evidence="1" key="3">
    <citation type="submission" date="2022-06" db="UniProtKB">
        <authorList>
            <consortium name="EnsemblPlants"/>
        </authorList>
    </citation>
    <scope>IDENTIFICATION</scope>
</reference>
<organism evidence="1 2">
    <name type="scientific">Triticum urartu</name>
    <name type="common">Red wild einkorn</name>
    <name type="synonym">Crithodium urartu</name>
    <dbReference type="NCBI Taxonomy" id="4572"/>
    <lineage>
        <taxon>Eukaryota</taxon>
        <taxon>Viridiplantae</taxon>
        <taxon>Streptophyta</taxon>
        <taxon>Embryophyta</taxon>
        <taxon>Tracheophyta</taxon>
        <taxon>Spermatophyta</taxon>
        <taxon>Magnoliopsida</taxon>
        <taxon>Liliopsida</taxon>
        <taxon>Poales</taxon>
        <taxon>Poaceae</taxon>
        <taxon>BOP clade</taxon>
        <taxon>Pooideae</taxon>
        <taxon>Triticodae</taxon>
        <taxon>Triticeae</taxon>
        <taxon>Triticinae</taxon>
        <taxon>Triticum</taxon>
    </lineage>
</organism>
<name>A0A8R7PM57_TRIUA</name>